<feature type="signal peptide" evidence="2">
    <location>
        <begin position="1"/>
        <end position="22"/>
    </location>
</feature>
<name>A0A6N7XI52_9FIRM</name>
<protein>
    <submittedName>
        <fullName evidence="4">ABC transporter substrate-binding protein</fullName>
    </submittedName>
</protein>
<reference evidence="4 5" key="1">
    <citation type="submission" date="2019-09" db="EMBL/GenBank/DDBJ databases">
        <title>In-depth cultivation of the pig gut microbiome towards novel bacterial diversity and tailored functional studies.</title>
        <authorList>
            <person name="Wylensek D."/>
            <person name="Hitch T.C.A."/>
            <person name="Clavel T."/>
        </authorList>
    </citation>
    <scope>NUCLEOTIDE SEQUENCE [LARGE SCALE GENOMIC DNA]</scope>
    <source>
        <strain evidence="4 5">WCA3-693-APC-4?</strain>
    </source>
</reference>
<evidence type="ECO:0000313" key="4">
    <source>
        <dbReference type="EMBL" id="MSU01709.1"/>
    </source>
</evidence>
<dbReference type="Proteomes" id="UP000469523">
    <property type="component" value="Unassembled WGS sequence"/>
</dbReference>
<proteinExistence type="inferred from homology"/>
<gene>
    <name evidence="4" type="ORF">FYJ83_09550</name>
</gene>
<dbReference type="InterPro" id="IPR002491">
    <property type="entry name" value="ABC_transptr_periplasmic_BD"/>
</dbReference>
<accession>A0A6N7XI52</accession>
<dbReference type="PANTHER" id="PTHR30535">
    <property type="entry name" value="VITAMIN B12-BINDING PROTEIN"/>
    <property type="match status" value="1"/>
</dbReference>
<keyword evidence="5" id="KW-1185">Reference proteome</keyword>
<dbReference type="PROSITE" id="PS50983">
    <property type="entry name" value="FE_B12_PBP"/>
    <property type="match status" value="1"/>
</dbReference>
<evidence type="ECO:0000256" key="2">
    <source>
        <dbReference type="SAM" id="SignalP"/>
    </source>
</evidence>
<comment type="caution">
    <text evidence="4">The sequence shown here is derived from an EMBL/GenBank/DDBJ whole genome shotgun (WGS) entry which is preliminary data.</text>
</comment>
<evidence type="ECO:0000256" key="1">
    <source>
        <dbReference type="ARBA" id="ARBA00008814"/>
    </source>
</evidence>
<dbReference type="GO" id="GO:0071281">
    <property type="term" value="P:cellular response to iron ion"/>
    <property type="evidence" value="ECO:0007669"/>
    <property type="project" value="TreeGrafter"/>
</dbReference>
<feature type="chain" id="PRO_5038669408" evidence="2">
    <location>
        <begin position="23"/>
        <end position="380"/>
    </location>
</feature>
<dbReference type="Gene3D" id="3.40.50.1980">
    <property type="entry name" value="Nitrogenase molybdenum iron protein domain"/>
    <property type="match status" value="2"/>
</dbReference>
<dbReference type="RefSeq" id="WP_154440118.1">
    <property type="nucleotide sequence ID" value="NZ_JAHLPJ010000001.1"/>
</dbReference>
<dbReference type="AlphaFoldDB" id="A0A6N7XI52"/>
<comment type="similarity">
    <text evidence="1">Belongs to the bacterial solute-binding protein 8 family.</text>
</comment>
<feature type="domain" description="Fe/B12 periplasmic-binding" evidence="3">
    <location>
        <begin position="72"/>
        <end position="343"/>
    </location>
</feature>
<dbReference type="PROSITE" id="PS51257">
    <property type="entry name" value="PROKAR_LIPOPROTEIN"/>
    <property type="match status" value="1"/>
</dbReference>
<dbReference type="PANTHER" id="PTHR30535:SF34">
    <property type="entry name" value="MOLYBDATE-BINDING PROTEIN MOLA"/>
    <property type="match status" value="1"/>
</dbReference>
<dbReference type="InterPro" id="IPR050902">
    <property type="entry name" value="ABC_Transporter_SBP"/>
</dbReference>
<dbReference type="SUPFAM" id="SSF53807">
    <property type="entry name" value="Helical backbone' metal receptor"/>
    <property type="match status" value="1"/>
</dbReference>
<sequence>MKRQIIILLLAIVMLYSLTGCGSDTQQEINQTETIAKATNNKSDEDTQSHTRTIIDLGGNEVEIPPVSEIEHVVVITPPVTSVLLEVIPDTDMIVGLSPKAFVYSNEDVMKKLFPNYKDIETTFVGDDFSINTEALLALNPDIILYYGENQRKGLENIGLPIINFFSPKLIDPKDVTVAWDNLLREIFETDGGESLETEWEYFDTKVEEILVGQTKEPKRGLWVFSNVGGSLVAAGSSSFDSYAESFFEKAGIVNVATSIEGTAEVDMEQIYEWDPDIIFVFHNVPAQRYLNNSIEGQDWSLLEAWENQAIYDIPQTAYSWGAPCADSPLMPLWLISKAYPELYGEEEFRSELSGYYRRLHNVTLTEENMDMILNLRDIK</sequence>
<organism evidence="4 5">
    <name type="scientific">Tissierella pigra</name>
    <dbReference type="NCBI Taxonomy" id="2607614"/>
    <lineage>
        <taxon>Bacteria</taxon>
        <taxon>Bacillati</taxon>
        <taxon>Bacillota</taxon>
        <taxon>Tissierellia</taxon>
        <taxon>Tissierellales</taxon>
        <taxon>Tissierellaceae</taxon>
        <taxon>Tissierella</taxon>
    </lineage>
</organism>
<keyword evidence="2" id="KW-0732">Signal</keyword>
<evidence type="ECO:0000259" key="3">
    <source>
        <dbReference type="PROSITE" id="PS50983"/>
    </source>
</evidence>
<dbReference type="EMBL" id="VUNQ01000018">
    <property type="protein sequence ID" value="MSU01709.1"/>
    <property type="molecule type" value="Genomic_DNA"/>
</dbReference>
<dbReference type="Pfam" id="PF01497">
    <property type="entry name" value="Peripla_BP_2"/>
    <property type="match status" value="1"/>
</dbReference>
<evidence type="ECO:0000313" key="5">
    <source>
        <dbReference type="Proteomes" id="UP000469523"/>
    </source>
</evidence>